<dbReference type="GO" id="GO:0016020">
    <property type="term" value="C:membrane"/>
    <property type="evidence" value="ECO:0007669"/>
    <property type="project" value="UniProtKB-SubCell"/>
</dbReference>
<feature type="transmembrane region" description="Helical" evidence="5">
    <location>
        <begin position="92"/>
        <end position="113"/>
    </location>
</feature>
<comment type="subcellular location">
    <subcellularLocation>
        <location evidence="1">Membrane</location>
        <topology evidence="1">Multi-pass membrane protein</topology>
    </subcellularLocation>
</comment>
<proteinExistence type="predicted"/>
<evidence type="ECO:0000313" key="6">
    <source>
        <dbReference type="EMBL" id="EFH80112.1"/>
    </source>
</evidence>
<name>D6U8A1_KTERA</name>
<sequence>MSNVLNIQEATESEKKRDRKAVVITVVLWVIQVAAAALLLMAGSFKLIGTNEMLTQFYPGMPNVFMRFIAVCEVLGALGLILPGIVRRWRWLTPLAASGLLVIMIGAVVYTVVMFGWGLVLSPLILAILSAVVVYGRWAWGLDVIKRGRG</sequence>
<evidence type="ECO:0000256" key="2">
    <source>
        <dbReference type="ARBA" id="ARBA00022692"/>
    </source>
</evidence>
<keyword evidence="3 5" id="KW-1133">Transmembrane helix</keyword>
<dbReference type="InParanoid" id="D6U8A1"/>
<gene>
    <name evidence="6" type="ORF">Krac_0665</name>
</gene>
<dbReference type="RefSeq" id="WP_007922468.1">
    <property type="nucleotide sequence ID" value="NZ_ADVG01000005.1"/>
</dbReference>
<evidence type="ECO:0000256" key="3">
    <source>
        <dbReference type="ARBA" id="ARBA00022989"/>
    </source>
</evidence>
<dbReference type="AlphaFoldDB" id="D6U8A1"/>
<dbReference type="STRING" id="485913.Krac_0665"/>
<dbReference type="EMBL" id="ADVG01000005">
    <property type="protein sequence ID" value="EFH80112.1"/>
    <property type="molecule type" value="Genomic_DNA"/>
</dbReference>
<keyword evidence="4 5" id="KW-0472">Membrane</keyword>
<dbReference type="Pfam" id="PF13564">
    <property type="entry name" value="DoxX_2"/>
    <property type="match status" value="1"/>
</dbReference>
<evidence type="ECO:0000256" key="1">
    <source>
        <dbReference type="ARBA" id="ARBA00004141"/>
    </source>
</evidence>
<reference evidence="6 7" key="1">
    <citation type="journal article" date="2011" name="Stand. Genomic Sci.">
        <title>Non-contiguous finished genome sequence and contextual data of the filamentous soil bacterium Ktedonobacter racemifer type strain (SOSP1-21).</title>
        <authorList>
            <person name="Chang Y.J."/>
            <person name="Land M."/>
            <person name="Hauser L."/>
            <person name="Chertkov O."/>
            <person name="Del Rio T.G."/>
            <person name="Nolan M."/>
            <person name="Copeland A."/>
            <person name="Tice H."/>
            <person name="Cheng J.F."/>
            <person name="Lucas S."/>
            <person name="Han C."/>
            <person name="Goodwin L."/>
            <person name="Pitluck S."/>
            <person name="Ivanova N."/>
            <person name="Ovchinikova G."/>
            <person name="Pati A."/>
            <person name="Chen A."/>
            <person name="Palaniappan K."/>
            <person name="Mavromatis K."/>
            <person name="Liolios K."/>
            <person name="Brettin T."/>
            <person name="Fiebig A."/>
            <person name="Rohde M."/>
            <person name="Abt B."/>
            <person name="Goker M."/>
            <person name="Detter J.C."/>
            <person name="Woyke T."/>
            <person name="Bristow J."/>
            <person name="Eisen J.A."/>
            <person name="Markowitz V."/>
            <person name="Hugenholtz P."/>
            <person name="Kyrpides N.C."/>
            <person name="Klenk H.P."/>
            <person name="Lapidus A."/>
        </authorList>
    </citation>
    <scope>NUCLEOTIDE SEQUENCE [LARGE SCALE GENOMIC DNA]</scope>
    <source>
        <strain evidence="7">DSM 44963</strain>
    </source>
</reference>
<protein>
    <submittedName>
        <fullName evidence="6">DoxX family protein</fullName>
    </submittedName>
</protein>
<comment type="caution">
    <text evidence="6">The sequence shown here is derived from an EMBL/GenBank/DDBJ whole genome shotgun (WGS) entry which is preliminary data.</text>
</comment>
<evidence type="ECO:0000256" key="4">
    <source>
        <dbReference type="ARBA" id="ARBA00023136"/>
    </source>
</evidence>
<evidence type="ECO:0000256" key="5">
    <source>
        <dbReference type="SAM" id="Phobius"/>
    </source>
</evidence>
<feature type="transmembrane region" description="Helical" evidence="5">
    <location>
        <begin position="21"/>
        <end position="45"/>
    </location>
</feature>
<accession>D6U8A1</accession>
<keyword evidence="7" id="KW-1185">Reference proteome</keyword>
<organism evidence="6 7">
    <name type="scientific">Ktedonobacter racemifer DSM 44963</name>
    <dbReference type="NCBI Taxonomy" id="485913"/>
    <lineage>
        <taxon>Bacteria</taxon>
        <taxon>Bacillati</taxon>
        <taxon>Chloroflexota</taxon>
        <taxon>Ktedonobacteria</taxon>
        <taxon>Ktedonobacterales</taxon>
        <taxon>Ktedonobacteraceae</taxon>
        <taxon>Ktedonobacter</taxon>
    </lineage>
</organism>
<evidence type="ECO:0000313" key="7">
    <source>
        <dbReference type="Proteomes" id="UP000004508"/>
    </source>
</evidence>
<feature type="transmembrane region" description="Helical" evidence="5">
    <location>
        <begin position="119"/>
        <end position="140"/>
    </location>
</feature>
<dbReference type="Proteomes" id="UP000004508">
    <property type="component" value="Unassembled WGS sequence"/>
</dbReference>
<dbReference type="OrthoDB" id="3790625at2"/>
<feature type="transmembrane region" description="Helical" evidence="5">
    <location>
        <begin position="65"/>
        <end position="85"/>
    </location>
</feature>
<keyword evidence="2 5" id="KW-0812">Transmembrane</keyword>
<dbReference type="InterPro" id="IPR032808">
    <property type="entry name" value="DoxX"/>
</dbReference>